<evidence type="ECO:0000256" key="5">
    <source>
        <dbReference type="ARBA" id="ARBA00023163"/>
    </source>
</evidence>
<reference evidence="8 9" key="1">
    <citation type="journal article" date="2008" name="BMC Genomics">
        <title>The missing link: Bordetella petrii is endowed with both the metabolic versatility of environmental bacteria and virulence traits of pathogenic Bordetellae.</title>
        <authorList>
            <person name="Gross R."/>
            <person name="Guzman C.A."/>
            <person name="Sebaihia M."/>
            <person name="Martins Dos Santos V.A."/>
            <person name="Pieper D.H."/>
            <person name="Koebnik R."/>
            <person name="Lechner M."/>
            <person name="Bartels D."/>
            <person name="Buhrmester J."/>
            <person name="Choudhuri J.V."/>
            <person name="Ebensen T."/>
            <person name="Gaigalat L."/>
            <person name="Herrmann S."/>
            <person name="Khachane A.N."/>
            <person name="Larisch C."/>
            <person name="Link S."/>
            <person name="Linke B."/>
            <person name="Meyer F."/>
            <person name="Mormann S."/>
            <person name="Nakunst D."/>
            <person name="Rueckert C."/>
            <person name="Schneiker-Bekel S."/>
            <person name="Schulze K."/>
            <person name="Vorhoelter F.J."/>
            <person name="Yevsa T."/>
            <person name="Engle J.T."/>
            <person name="Goldman W.E."/>
            <person name="Puehler A."/>
            <person name="Goebel U.B."/>
            <person name="Goesmann A."/>
            <person name="Bloecker H."/>
            <person name="Kaiser O."/>
            <person name="Martinez-Arias R."/>
        </authorList>
    </citation>
    <scope>NUCLEOTIDE SEQUENCE [LARGE SCALE GENOMIC DNA]</scope>
    <source>
        <strain evidence="9">ATCC BAA-461 / DSM 12804 / CCUG 43448 / CIP 107267 / Se-1111R</strain>
    </source>
</reference>
<dbReference type="PANTHER" id="PTHR46577:SF1">
    <property type="entry name" value="HTH-TYPE TRANSCRIPTIONAL REGULATORY PROTEIN GABR"/>
    <property type="match status" value="1"/>
</dbReference>
<evidence type="ECO:0000256" key="3">
    <source>
        <dbReference type="ARBA" id="ARBA00023015"/>
    </source>
</evidence>
<dbReference type="PANTHER" id="PTHR46577">
    <property type="entry name" value="HTH-TYPE TRANSCRIPTIONAL REGULATORY PROTEIN GABR"/>
    <property type="match status" value="1"/>
</dbReference>
<accession>A9IST9</accession>
<dbReference type="Gene3D" id="3.40.640.10">
    <property type="entry name" value="Type I PLP-dependent aspartate aminotransferase-like (Major domain)"/>
    <property type="match status" value="1"/>
</dbReference>
<sequence length="477" mass="51527">MYYKTSLKPLKLHVDRSAKVSLSDQIRKGVAKAIEEGLLPPGARLPSWQDLAAQLGVARGTVRTAYEKLAAAQLIEASRSAGTHVAQRPRAVMKIEPPPATGSFLETYLEMTQGPAFFQMGVPASDTFPATLLSRIRGHAIRAESGAPPLYPDPRGELELRRVIAAYLAVARGINCTASQIFITAGFGAGLGLTLLVLGVGGHAAWIENPSFLWTRKALELANLSLAPVPVDAAGMDVEYGVRHYPDAKLVVVTPGQQAPLGFPLSLERRLRLLEWASENRAWIIEDDYLSELQLTGRAAPALASLDRDGRVVHIGSFSKTISPAIRLGFLVAPPELVSRFAEVAACLAPAPGPAVQLAIAEFIHEGHYMRHLRRTKRAYVAKRKAILDAIEGFVGKERVESPGLAVLIRLPKGAPDVAIVRQALAFGVYPAPLSPWYMPPGEAEAGLLLGVATVPARNLARTCERLFETIDRLARR</sequence>
<dbReference type="InterPro" id="IPR000524">
    <property type="entry name" value="Tscrpt_reg_HTH_GntR"/>
</dbReference>
<keyword evidence="6" id="KW-0472">Membrane</keyword>
<dbReference type="GO" id="GO:0003677">
    <property type="term" value="F:DNA binding"/>
    <property type="evidence" value="ECO:0007669"/>
    <property type="project" value="UniProtKB-KW"/>
</dbReference>
<keyword evidence="6" id="KW-0812">Transmembrane</keyword>
<dbReference type="EMBL" id="AM902716">
    <property type="protein sequence ID" value="CAP43344.1"/>
    <property type="molecule type" value="Genomic_DNA"/>
</dbReference>
<dbReference type="GO" id="GO:0003700">
    <property type="term" value="F:DNA-binding transcription factor activity"/>
    <property type="evidence" value="ECO:0007669"/>
    <property type="project" value="InterPro"/>
</dbReference>
<comment type="similarity">
    <text evidence="1">In the C-terminal section; belongs to the class-I pyridoxal-phosphate-dependent aminotransferase family.</text>
</comment>
<gene>
    <name evidence="8" type="ordered locus">Bpet3002</name>
</gene>
<dbReference type="Pfam" id="PF00155">
    <property type="entry name" value="Aminotran_1_2"/>
    <property type="match status" value="1"/>
</dbReference>
<dbReference type="InterPro" id="IPR036390">
    <property type="entry name" value="WH_DNA-bd_sf"/>
</dbReference>
<dbReference type="Pfam" id="PF00392">
    <property type="entry name" value="GntR"/>
    <property type="match status" value="1"/>
</dbReference>
<evidence type="ECO:0000259" key="7">
    <source>
        <dbReference type="PROSITE" id="PS50949"/>
    </source>
</evidence>
<dbReference type="SUPFAM" id="SSF53383">
    <property type="entry name" value="PLP-dependent transferases"/>
    <property type="match status" value="1"/>
</dbReference>
<evidence type="ECO:0000256" key="1">
    <source>
        <dbReference type="ARBA" id="ARBA00005384"/>
    </source>
</evidence>
<dbReference type="GO" id="GO:0030170">
    <property type="term" value="F:pyridoxal phosphate binding"/>
    <property type="evidence" value="ECO:0007669"/>
    <property type="project" value="InterPro"/>
</dbReference>
<dbReference type="KEGG" id="bpt:Bpet3002"/>
<dbReference type="AlphaFoldDB" id="A9IST9"/>
<dbReference type="InterPro" id="IPR051446">
    <property type="entry name" value="HTH_trans_reg/aminotransferase"/>
</dbReference>
<evidence type="ECO:0000256" key="6">
    <source>
        <dbReference type="SAM" id="Phobius"/>
    </source>
</evidence>
<keyword evidence="6" id="KW-1133">Transmembrane helix</keyword>
<proteinExistence type="inferred from homology"/>
<keyword evidence="4" id="KW-0238">DNA-binding</keyword>
<dbReference type="SMART" id="SM00345">
    <property type="entry name" value="HTH_GNTR"/>
    <property type="match status" value="1"/>
</dbReference>
<evidence type="ECO:0000313" key="9">
    <source>
        <dbReference type="Proteomes" id="UP000001225"/>
    </source>
</evidence>
<keyword evidence="2" id="KW-0663">Pyridoxal phosphate</keyword>
<dbReference type="InterPro" id="IPR004839">
    <property type="entry name" value="Aminotransferase_I/II_large"/>
</dbReference>
<dbReference type="SUPFAM" id="SSF46785">
    <property type="entry name" value="Winged helix' DNA-binding domain"/>
    <property type="match status" value="1"/>
</dbReference>
<feature type="transmembrane region" description="Helical" evidence="6">
    <location>
        <begin position="181"/>
        <end position="207"/>
    </location>
</feature>
<dbReference type="InterPro" id="IPR036388">
    <property type="entry name" value="WH-like_DNA-bd_sf"/>
</dbReference>
<evidence type="ECO:0000256" key="2">
    <source>
        <dbReference type="ARBA" id="ARBA00022898"/>
    </source>
</evidence>
<name>A9IST9_BORPD</name>
<evidence type="ECO:0000256" key="4">
    <source>
        <dbReference type="ARBA" id="ARBA00023125"/>
    </source>
</evidence>
<dbReference type="InterPro" id="IPR015424">
    <property type="entry name" value="PyrdxlP-dep_Trfase"/>
</dbReference>
<protein>
    <submittedName>
        <fullName evidence="8">Transcriptional regulator, GntR-family</fullName>
    </submittedName>
</protein>
<organism evidence="8 9">
    <name type="scientific">Bordetella petrii (strain ATCC BAA-461 / DSM 12804 / CCUG 43448 / CIP 107267 / Se-1111R)</name>
    <dbReference type="NCBI Taxonomy" id="340100"/>
    <lineage>
        <taxon>Bacteria</taxon>
        <taxon>Pseudomonadati</taxon>
        <taxon>Pseudomonadota</taxon>
        <taxon>Betaproteobacteria</taxon>
        <taxon>Burkholderiales</taxon>
        <taxon>Alcaligenaceae</taxon>
        <taxon>Bordetella</taxon>
    </lineage>
</organism>
<keyword evidence="9" id="KW-1185">Reference proteome</keyword>
<keyword evidence="5" id="KW-0804">Transcription</keyword>
<dbReference type="CDD" id="cd07377">
    <property type="entry name" value="WHTH_GntR"/>
    <property type="match status" value="1"/>
</dbReference>
<dbReference type="eggNOG" id="COG1167">
    <property type="taxonomic scope" value="Bacteria"/>
</dbReference>
<dbReference type="Proteomes" id="UP000001225">
    <property type="component" value="Chromosome"/>
</dbReference>
<dbReference type="Gene3D" id="1.10.10.10">
    <property type="entry name" value="Winged helix-like DNA-binding domain superfamily/Winged helix DNA-binding domain"/>
    <property type="match status" value="1"/>
</dbReference>
<feature type="domain" description="HTH gntR-type" evidence="7">
    <location>
        <begin position="20"/>
        <end position="88"/>
    </location>
</feature>
<dbReference type="InterPro" id="IPR015421">
    <property type="entry name" value="PyrdxlP-dep_Trfase_major"/>
</dbReference>
<dbReference type="STRING" id="94624.Bpet3002"/>
<dbReference type="CDD" id="cd00609">
    <property type="entry name" value="AAT_like"/>
    <property type="match status" value="1"/>
</dbReference>
<keyword evidence="3" id="KW-0805">Transcription regulation</keyword>
<evidence type="ECO:0000313" key="8">
    <source>
        <dbReference type="EMBL" id="CAP43344.1"/>
    </source>
</evidence>
<dbReference type="PROSITE" id="PS50949">
    <property type="entry name" value="HTH_GNTR"/>
    <property type="match status" value="1"/>
</dbReference>